<sequence length="138" mass="14372">MAQHAAPASRRRPGGAALAPTSPAVVLPFVAGTAYGFWAANIQRYGEAVTGGNIALGFVTGILVAVLCFGIHQWSAAQAGRHFFARAGAWGVMAGVSIGFLHSLADGGILWSVFLGAFIAAGVFIAVYYRYYSASEYV</sequence>
<gene>
    <name evidence="2" type="ORF">IAG42_18350</name>
</gene>
<dbReference type="EMBL" id="CP061281">
    <property type="protein sequence ID" value="QNS05367.1"/>
    <property type="molecule type" value="Genomic_DNA"/>
</dbReference>
<keyword evidence="3" id="KW-1185">Reference proteome</keyword>
<organism evidence="2 3">
    <name type="scientific">Streptomyces xanthii</name>
    <dbReference type="NCBI Taxonomy" id="2768069"/>
    <lineage>
        <taxon>Bacteria</taxon>
        <taxon>Bacillati</taxon>
        <taxon>Actinomycetota</taxon>
        <taxon>Actinomycetes</taxon>
        <taxon>Kitasatosporales</taxon>
        <taxon>Streptomycetaceae</taxon>
        <taxon>Streptomyces</taxon>
    </lineage>
</organism>
<keyword evidence="1" id="KW-0472">Membrane</keyword>
<dbReference type="RefSeq" id="WP_188338062.1">
    <property type="nucleotide sequence ID" value="NZ_CP061281.1"/>
</dbReference>
<accession>A0A7H1B9G2</accession>
<protein>
    <submittedName>
        <fullName evidence="2">Uncharacterized protein</fullName>
    </submittedName>
</protein>
<dbReference type="AlphaFoldDB" id="A0A7H1B9G2"/>
<feature type="transmembrane region" description="Helical" evidence="1">
    <location>
        <begin position="83"/>
        <end position="102"/>
    </location>
</feature>
<name>A0A7H1B9G2_9ACTN</name>
<evidence type="ECO:0000313" key="3">
    <source>
        <dbReference type="Proteomes" id="UP000516428"/>
    </source>
</evidence>
<keyword evidence="1" id="KW-1133">Transmembrane helix</keyword>
<dbReference type="KEGG" id="sxn:IAG42_18350"/>
<feature type="transmembrane region" description="Helical" evidence="1">
    <location>
        <begin position="21"/>
        <end position="40"/>
    </location>
</feature>
<proteinExistence type="predicted"/>
<feature type="transmembrane region" description="Helical" evidence="1">
    <location>
        <begin position="52"/>
        <end position="71"/>
    </location>
</feature>
<dbReference type="Proteomes" id="UP000516428">
    <property type="component" value="Chromosome"/>
</dbReference>
<keyword evidence="1" id="KW-0812">Transmembrane</keyword>
<evidence type="ECO:0000256" key="1">
    <source>
        <dbReference type="SAM" id="Phobius"/>
    </source>
</evidence>
<evidence type="ECO:0000313" key="2">
    <source>
        <dbReference type="EMBL" id="QNS05367.1"/>
    </source>
</evidence>
<reference evidence="2 3" key="1">
    <citation type="submission" date="2020-09" db="EMBL/GenBank/DDBJ databases">
        <title>A novel species.</title>
        <authorList>
            <person name="Gao J."/>
        </authorList>
    </citation>
    <scope>NUCLEOTIDE SEQUENCE [LARGE SCALE GENOMIC DNA]</scope>
    <source>
        <strain evidence="2 3">CRXT-Y-14</strain>
    </source>
</reference>
<feature type="transmembrane region" description="Helical" evidence="1">
    <location>
        <begin position="108"/>
        <end position="129"/>
    </location>
</feature>